<dbReference type="InParanoid" id="G0QNT5"/>
<dbReference type="RefSeq" id="XP_004037112.1">
    <property type="nucleotide sequence ID" value="XM_004037064.1"/>
</dbReference>
<evidence type="ECO:0000313" key="2">
    <source>
        <dbReference type="EMBL" id="EGR33126.1"/>
    </source>
</evidence>
<dbReference type="EMBL" id="GL983508">
    <property type="protein sequence ID" value="EGR33126.1"/>
    <property type="molecule type" value="Genomic_DNA"/>
</dbReference>
<dbReference type="GO" id="GO:0004180">
    <property type="term" value="F:carboxypeptidase activity"/>
    <property type="evidence" value="ECO:0007669"/>
    <property type="project" value="UniProtKB-KW"/>
</dbReference>
<organism evidence="2 3">
    <name type="scientific">Ichthyophthirius multifiliis</name>
    <name type="common">White spot disease agent</name>
    <name type="synonym">Ich</name>
    <dbReference type="NCBI Taxonomy" id="5932"/>
    <lineage>
        <taxon>Eukaryota</taxon>
        <taxon>Sar</taxon>
        <taxon>Alveolata</taxon>
        <taxon>Ciliophora</taxon>
        <taxon>Intramacronucleata</taxon>
        <taxon>Oligohymenophorea</taxon>
        <taxon>Hymenostomatida</taxon>
        <taxon>Ophryoglenina</taxon>
        <taxon>Ichthyophthirius</taxon>
    </lineage>
</organism>
<keyword evidence="2" id="KW-0436">Ligase</keyword>
<keyword evidence="3" id="KW-1185">Reference proteome</keyword>
<sequence length="217" mass="25475">MNIPQHQDFYFEDNKILFSSNFDSGNCGNVIQIAQDENDNTSSYRPVYRIGKEGQQRRLEIQPQIQDKLEELTKEGCGRVYLYQVTKILHSYTLECGFHHSINKNELQDETNKELILNINQKQFCLDKQSEIQDCNPVIVNNGKILFTENTYQNTGRAILISILDIFDKNPHSRIPNTTFQNTDNLRKQLAYEIARTERFRIENAYSYNNRNIKENN</sequence>
<evidence type="ECO:0000256" key="1">
    <source>
        <dbReference type="ARBA" id="ARBA00001947"/>
    </source>
</evidence>
<dbReference type="InterPro" id="IPR050821">
    <property type="entry name" value="Cytosolic_carboxypeptidase"/>
</dbReference>
<dbReference type="PANTHER" id="PTHR12756">
    <property type="entry name" value="CYTOSOLIC CARBOXYPEPTIDASE"/>
    <property type="match status" value="1"/>
</dbReference>
<dbReference type="EC" id="6.1.1.20" evidence="2"/>
<dbReference type="Proteomes" id="UP000008983">
    <property type="component" value="Unassembled WGS sequence"/>
</dbReference>
<dbReference type="GO" id="GO:0004826">
    <property type="term" value="F:phenylalanine-tRNA ligase activity"/>
    <property type="evidence" value="ECO:0007669"/>
    <property type="project" value="UniProtKB-EC"/>
</dbReference>
<reference evidence="2 3" key="1">
    <citation type="submission" date="2011-07" db="EMBL/GenBank/DDBJ databases">
        <authorList>
            <person name="Coyne R."/>
            <person name="Brami D."/>
            <person name="Johnson J."/>
            <person name="Hostetler J."/>
            <person name="Hannick L."/>
            <person name="Clark T."/>
            <person name="Cassidy-Hanley D."/>
            <person name="Inman J."/>
        </authorList>
    </citation>
    <scope>NUCLEOTIDE SEQUENCE [LARGE SCALE GENOMIC DNA]</scope>
    <source>
        <strain evidence="2 3">G5</strain>
    </source>
</reference>
<dbReference type="GeneID" id="14909293"/>
<protein>
    <submittedName>
        <fullName evidence="2">Zinc carboxypeptidase family protein, putative</fullName>
        <ecNumber evidence="2">6.1.1.20</ecNumber>
    </submittedName>
</protein>
<dbReference type="STRING" id="857967.G0QNT5"/>
<keyword evidence="2" id="KW-0121">Carboxypeptidase</keyword>
<name>G0QNT5_ICHMU</name>
<gene>
    <name evidence="2" type="ORF">IMG5_061250</name>
</gene>
<dbReference type="OrthoDB" id="10253041at2759"/>
<dbReference type="AlphaFoldDB" id="G0QNT5"/>
<comment type="cofactor">
    <cofactor evidence="1">
        <name>Zn(2+)</name>
        <dbReference type="ChEBI" id="CHEBI:29105"/>
    </cofactor>
</comment>
<proteinExistence type="predicted"/>
<accession>G0QNT5</accession>
<dbReference type="PANTHER" id="PTHR12756:SF12">
    <property type="entry name" value="CYTOSOLIC CARBOXYPEPTIDASE-LIKE PROTEIN 5"/>
    <property type="match status" value="1"/>
</dbReference>
<evidence type="ECO:0000313" key="3">
    <source>
        <dbReference type="Proteomes" id="UP000008983"/>
    </source>
</evidence>
<keyword evidence="2" id="KW-0645">Protease</keyword>
<keyword evidence="2" id="KW-0378">Hydrolase</keyword>